<protein>
    <submittedName>
        <fullName evidence="2">Uncharacterized protein</fullName>
    </submittedName>
</protein>
<proteinExistence type="predicted"/>
<keyword evidence="1" id="KW-0812">Transmembrane</keyword>
<keyword evidence="1" id="KW-0472">Membrane</keyword>
<dbReference type="Proteomes" id="UP000611215">
    <property type="component" value="Unassembled WGS sequence"/>
</dbReference>
<dbReference type="EMBL" id="JADOET010000001">
    <property type="protein sequence ID" value="MBF8148869.1"/>
    <property type="molecule type" value="Genomic_DNA"/>
</dbReference>
<keyword evidence="3" id="KW-1185">Reference proteome</keyword>
<organism evidence="2 3">
    <name type="scientific">Winogradskyella marina</name>
    <dbReference type="NCBI Taxonomy" id="2785530"/>
    <lineage>
        <taxon>Bacteria</taxon>
        <taxon>Pseudomonadati</taxon>
        <taxon>Bacteroidota</taxon>
        <taxon>Flavobacteriia</taxon>
        <taxon>Flavobacteriales</taxon>
        <taxon>Flavobacteriaceae</taxon>
        <taxon>Winogradskyella</taxon>
    </lineage>
</organism>
<reference evidence="2 3" key="1">
    <citation type="submission" date="2020-11" db="EMBL/GenBank/DDBJ databases">
        <title>Winogradskyella marina sp. nov., isolated from marine sediment.</title>
        <authorList>
            <person name="Bo J."/>
            <person name="Wang S."/>
            <person name="Song X."/>
            <person name="Du Z."/>
        </authorList>
    </citation>
    <scope>NUCLEOTIDE SEQUENCE [LARGE SCALE GENOMIC DNA]</scope>
    <source>
        <strain evidence="2 3">F6397</strain>
    </source>
</reference>
<feature type="transmembrane region" description="Helical" evidence="1">
    <location>
        <begin position="12"/>
        <end position="29"/>
    </location>
</feature>
<accession>A0ABS0EEP7</accession>
<gene>
    <name evidence="2" type="ORF">ITJ86_03110</name>
</gene>
<dbReference type="RefSeq" id="WP_195870135.1">
    <property type="nucleotide sequence ID" value="NZ_JADOET010000001.1"/>
</dbReference>
<name>A0ABS0EEP7_9FLAO</name>
<evidence type="ECO:0000313" key="2">
    <source>
        <dbReference type="EMBL" id="MBF8148869.1"/>
    </source>
</evidence>
<evidence type="ECO:0000256" key="1">
    <source>
        <dbReference type="SAM" id="Phobius"/>
    </source>
</evidence>
<evidence type="ECO:0000313" key="3">
    <source>
        <dbReference type="Proteomes" id="UP000611215"/>
    </source>
</evidence>
<keyword evidence="1" id="KW-1133">Transmembrane helix</keyword>
<sequence length="119" mass="14174">MNIRLKQNDKIGFIFFIAFVASTILIYQFEERFDQDTWRQSPSLRYKMVDDILEKKLFINATKTEVIEQLGQPNESEFNDTEVFTYEIGVEESFSDPKLMQLKLTFRDNRVIKVHTQPK</sequence>
<comment type="caution">
    <text evidence="2">The sequence shown here is derived from an EMBL/GenBank/DDBJ whole genome shotgun (WGS) entry which is preliminary data.</text>
</comment>